<dbReference type="InterPro" id="IPR052129">
    <property type="entry name" value="Spermadhesin-Link_domain"/>
</dbReference>
<evidence type="ECO:0000313" key="6">
    <source>
        <dbReference type="Proteomes" id="UP001152320"/>
    </source>
</evidence>
<dbReference type="OrthoDB" id="6369184at2759"/>
<dbReference type="CDD" id="cd00041">
    <property type="entry name" value="CUB"/>
    <property type="match status" value="1"/>
</dbReference>
<name>A0A9Q0Y957_HOLLE</name>
<dbReference type="AlphaFoldDB" id="A0A9Q0Y957"/>
<dbReference type="SMART" id="SM00042">
    <property type="entry name" value="CUB"/>
    <property type="match status" value="1"/>
</dbReference>
<feature type="domain" description="CUB" evidence="4">
    <location>
        <begin position="170"/>
        <end position="288"/>
    </location>
</feature>
<dbReference type="Proteomes" id="UP001152320">
    <property type="component" value="Unassembled WGS sequence"/>
</dbReference>
<comment type="caution">
    <text evidence="2">Lacks conserved residue(s) required for the propagation of feature annotation.</text>
</comment>
<dbReference type="PROSITE" id="PS01180">
    <property type="entry name" value="CUB"/>
    <property type="match status" value="1"/>
</dbReference>
<comment type="caution">
    <text evidence="5">The sequence shown here is derived from an EMBL/GenBank/DDBJ whole genome shotgun (WGS) entry which is preliminary data.</text>
</comment>
<evidence type="ECO:0000313" key="5">
    <source>
        <dbReference type="EMBL" id="KAJ8018202.1"/>
    </source>
</evidence>
<reference evidence="5" key="1">
    <citation type="submission" date="2021-10" db="EMBL/GenBank/DDBJ databases">
        <title>Tropical sea cucumber genome reveals ecological adaptation and Cuvierian tubules defense mechanism.</title>
        <authorList>
            <person name="Chen T."/>
        </authorList>
    </citation>
    <scope>NUCLEOTIDE SEQUENCE</scope>
    <source>
        <strain evidence="5">Nanhai2018</strain>
        <tissue evidence="5">Muscle</tissue>
    </source>
</reference>
<dbReference type="Pfam" id="PF00431">
    <property type="entry name" value="CUB"/>
    <property type="match status" value="1"/>
</dbReference>
<dbReference type="PANTHER" id="PTHR46908:SF8">
    <property type="entry name" value="C-TYPE LECTIN DOMAIN-CONTAINING PROTEIN"/>
    <property type="match status" value="1"/>
</dbReference>
<evidence type="ECO:0000256" key="1">
    <source>
        <dbReference type="ARBA" id="ARBA00023157"/>
    </source>
</evidence>
<evidence type="ECO:0000256" key="2">
    <source>
        <dbReference type="PROSITE-ProRule" id="PRU00059"/>
    </source>
</evidence>
<sequence length="320" mass="35947">MRHLLQILFTALLHSFFTWILVMGNCDTNNCPIVCTGHCSLVSGPFVLNPTGPPTSCQELIIESPGYPNGYVDNPCLWMFRMTLMPGNVRASIVIDFLDFDVGTGDNLRIQGVRGGGLPFDIFNDDTSGGQISNHVNRLDVQFTPLATRYDQRGFRIRIMFSIRNSVTACSGTQTLQMSQLLPSAALNSPRYPRPYQDGSECYYTINSPSDTRINLEFMGTLDIEAFEDFVYIYDSSSQTEPNLLRIVSQGILPRWTQIQTQTNRVQIVFQDNSPNREEGFFIRASFEVEATGLEAEVTPSISETTSKTSWLYVCQHSLQ</sequence>
<keyword evidence="1" id="KW-1015">Disulfide bond</keyword>
<dbReference type="InterPro" id="IPR000859">
    <property type="entry name" value="CUB_dom"/>
</dbReference>
<evidence type="ECO:0000256" key="3">
    <source>
        <dbReference type="SAM" id="SignalP"/>
    </source>
</evidence>
<feature type="chain" id="PRO_5040340559" evidence="3">
    <location>
        <begin position="25"/>
        <end position="320"/>
    </location>
</feature>
<accession>A0A9Q0Y957</accession>
<gene>
    <name evidence="5" type="ORF">HOLleu_43943</name>
</gene>
<dbReference type="PANTHER" id="PTHR46908">
    <property type="entry name" value="CUBILIN-LIKE PROTEIN"/>
    <property type="match status" value="1"/>
</dbReference>
<dbReference type="Gene3D" id="2.60.120.290">
    <property type="entry name" value="Spermadhesin, CUB domain"/>
    <property type="match status" value="1"/>
</dbReference>
<protein>
    <submittedName>
        <fullName evidence="5">Cubilin</fullName>
    </submittedName>
</protein>
<organism evidence="5 6">
    <name type="scientific">Holothuria leucospilota</name>
    <name type="common">Black long sea cucumber</name>
    <name type="synonym">Mertensiothuria leucospilota</name>
    <dbReference type="NCBI Taxonomy" id="206669"/>
    <lineage>
        <taxon>Eukaryota</taxon>
        <taxon>Metazoa</taxon>
        <taxon>Echinodermata</taxon>
        <taxon>Eleutherozoa</taxon>
        <taxon>Echinozoa</taxon>
        <taxon>Holothuroidea</taxon>
        <taxon>Aspidochirotacea</taxon>
        <taxon>Aspidochirotida</taxon>
        <taxon>Holothuriidae</taxon>
        <taxon>Holothuria</taxon>
    </lineage>
</organism>
<dbReference type="InterPro" id="IPR035914">
    <property type="entry name" value="Sperma_CUB_dom_sf"/>
</dbReference>
<keyword evidence="6" id="KW-1185">Reference proteome</keyword>
<feature type="signal peptide" evidence="3">
    <location>
        <begin position="1"/>
        <end position="24"/>
    </location>
</feature>
<proteinExistence type="predicted"/>
<dbReference type="SUPFAM" id="SSF49854">
    <property type="entry name" value="Spermadhesin, CUB domain"/>
    <property type="match status" value="2"/>
</dbReference>
<keyword evidence="3" id="KW-0732">Signal</keyword>
<evidence type="ECO:0000259" key="4">
    <source>
        <dbReference type="PROSITE" id="PS01180"/>
    </source>
</evidence>
<dbReference type="EMBL" id="JAIZAY010000545">
    <property type="protein sequence ID" value="KAJ8018202.1"/>
    <property type="molecule type" value="Genomic_DNA"/>
</dbReference>